<keyword evidence="4" id="KW-0969">Cilium</keyword>
<dbReference type="InterPro" id="IPR014756">
    <property type="entry name" value="Ig_E-set"/>
</dbReference>
<evidence type="ECO:0000256" key="3">
    <source>
        <dbReference type="ARBA" id="ARBA00022490"/>
    </source>
</evidence>
<dbReference type="InterPro" id="IPR003961">
    <property type="entry name" value="FN3_dom"/>
</dbReference>
<proteinExistence type="predicted"/>
<dbReference type="Pfam" id="PF22544">
    <property type="entry name" value="HYDIN_VesB_CFA65-like_Ig"/>
    <property type="match status" value="1"/>
</dbReference>
<dbReference type="EMBL" id="FXAW01000012">
    <property type="protein sequence ID" value="SMG52841.1"/>
    <property type="molecule type" value="Genomic_DNA"/>
</dbReference>
<feature type="chain" id="PRO_5012236958" evidence="6">
    <location>
        <begin position="24"/>
        <end position="1371"/>
    </location>
</feature>
<dbReference type="NCBIfam" id="TIGR04131">
    <property type="entry name" value="Bac_Flav_CTERM"/>
    <property type="match status" value="1"/>
</dbReference>
<evidence type="ECO:0000313" key="9">
    <source>
        <dbReference type="Proteomes" id="UP000193804"/>
    </source>
</evidence>
<dbReference type="STRING" id="1028.SAMN05661096_04023"/>
<name>A0A1X7LG68_9BACT</name>
<reference evidence="9" key="1">
    <citation type="submission" date="2017-04" db="EMBL/GenBank/DDBJ databases">
        <authorList>
            <person name="Varghese N."/>
            <person name="Submissions S."/>
        </authorList>
    </citation>
    <scope>NUCLEOTIDE SEQUENCE [LARGE SCALE GENOMIC DNA]</scope>
    <source>
        <strain evidence="9">DSM 4125</strain>
    </source>
</reference>
<dbReference type="InterPro" id="IPR053879">
    <property type="entry name" value="HYDIN_VesB_CFA65-like_Ig"/>
</dbReference>
<dbReference type="Proteomes" id="UP000193804">
    <property type="component" value="Unassembled WGS sequence"/>
</dbReference>
<dbReference type="SUPFAM" id="SSF81296">
    <property type="entry name" value="E set domains"/>
    <property type="match status" value="2"/>
</dbReference>
<dbReference type="NCBIfam" id="NF012200">
    <property type="entry name" value="choice_anch_D"/>
    <property type="match status" value="2"/>
</dbReference>
<evidence type="ECO:0000259" key="7">
    <source>
        <dbReference type="SMART" id="SM00060"/>
    </source>
</evidence>
<dbReference type="SMART" id="SM00060">
    <property type="entry name" value="FN3"/>
    <property type="match status" value="1"/>
</dbReference>
<organism evidence="8 9">
    <name type="scientific">Marivirga sericea</name>
    <dbReference type="NCBI Taxonomy" id="1028"/>
    <lineage>
        <taxon>Bacteria</taxon>
        <taxon>Pseudomonadati</taxon>
        <taxon>Bacteroidota</taxon>
        <taxon>Cytophagia</taxon>
        <taxon>Cytophagales</taxon>
        <taxon>Marivirgaceae</taxon>
        <taxon>Marivirga</taxon>
    </lineage>
</organism>
<protein>
    <submittedName>
        <fullName evidence="8">Gliding motility-associated C-terminal domain-containing protein</fullName>
    </submittedName>
</protein>
<gene>
    <name evidence="8" type="ORF">SAMN05661096_04023</name>
</gene>
<dbReference type="RefSeq" id="WP_085519136.1">
    <property type="nucleotide sequence ID" value="NZ_FXAW01000012.1"/>
</dbReference>
<evidence type="ECO:0000256" key="1">
    <source>
        <dbReference type="ARBA" id="ARBA00004138"/>
    </source>
</evidence>
<comment type="subcellular location">
    <subcellularLocation>
        <location evidence="1">Cell projection</location>
        <location evidence="1">Cilium</location>
    </subcellularLocation>
    <subcellularLocation>
        <location evidence="2">Cytoplasm</location>
    </subcellularLocation>
</comment>
<keyword evidence="9" id="KW-1185">Reference proteome</keyword>
<dbReference type="CDD" id="cd00102">
    <property type="entry name" value="IPT"/>
    <property type="match status" value="1"/>
</dbReference>
<dbReference type="NCBIfam" id="TIGR02167">
    <property type="entry name" value="Liste_lipo_26"/>
    <property type="match status" value="5"/>
</dbReference>
<evidence type="ECO:0000256" key="2">
    <source>
        <dbReference type="ARBA" id="ARBA00004496"/>
    </source>
</evidence>
<evidence type="ECO:0000256" key="4">
    <source>
        <dbReference type="ARBA" id="ARBA00023069"/>
    </source>
</evidence>
<evidence type="ECO:0000256" key="5">
    <source>
        <dbReference type="ARBA" id="ARBA00023273"/>
    </source>
</evidence>
<keyword evidence="6" id="KW-0732">Signal</keyword>
<keyword evidence="3" id="KW-0963">Cytoplasm</keyword>
<feature type="signal peptide" evidence="6">
    <location>
        <begin position="1"/>
        <end position="23"/>
    </location>
</feature>
<dbReference type="InterPro" id="IPR013783">
    <property type="entry name" value="Ig-like_fold"/>
</dbReference>
<dbReference type="Pfam" id="PF03382">
    <property type="entry name" value="DUF285"/>
    <property type="match status" value="2"/>
</dbReference>
<accession>A0A1X7LG68</accession>
<keyword evidence="5" id="KW-0966">Cell projection</keyword>
<sequence length="1371" mass="148841">MKKRIFFFLLLFFGAGFISKISAQNPFITTWQTTDGGITIPIISEDSLTYNYDIEWNNLTNPGAGNGSDTEISTDYTIDDLNNGDTYEIKISGTFPAIYFLGSGAANAAKIQTIEQWGDIEWQTMYFAFWQCENLTSSATDAPDLSQVTSLLATFGLATSFNSDLNNWQVSSIKDMTGTFFGATSFNGNISNWSTFDVENMSQMFDGATSFNQDIGNWSVSSVTTMNGMFRNASSFNQSLTDWFTFNVTNMSNMFSGASSFDQPLGDWNIGDVTTMAGMLDNSGLSKLNYDATLRGWESFFATPTNVTLGANGLIYCNALDSRTTLTGTALNWTINNDILQCEPFVTTWQVSDNEITIPTYTFGSLIYFYEVSWSNLTNPGEGDGSDAAITGTYTIAELNNGDIYEVSISGDFPRIYFQNFNLSAEDRAEILTIEQWGDQEWSSMDGAFSNCVNLVLEATDTPLLRNATSFRNMFSGATNFEGDLSDWDVSTIEDMERMFENATSFNSNLNNWDVSNVNIMSSMFREATNFNSDLSNWDVSNVTQMASIFSGATSFNRNLNSWDVSNVNSMSNMFAGATSFNNDISNWSVNNATSMDGMFREASAFNGDISDWNVGNVTRMNEMFADATSFRGDLSNWDVRNVTEMAGMFNGATSFNSDLSDWNVAKVTNMGGMFWNATSFNQNLENWDISSVLPFEEESSGPVGMESFFTNSDLSTFNYDSTLIGWATLSAGESQIPTDIILGAQNLNYCVSDDERSSLIEDFGWTFEDDGPGCSAPSIQASGITFSNVTDSQMDIAWVNGDGSRRLVIARENNSVDSNPNNRSVYTANSVFGAGQELGTGNFVVYNGNGNNFTLSELSEGTTYHIRIYEYNGDGGLEVYNRTTVSGNPSSQETLSIPNITDFNPPIAGEGMNITINGSGFNGVNFVSFGGTSADSFTVESDSIINATVAKGSTGDVLVRNLADSATRAGFEFIPAPIITSFSPVSASPGETINITGANLSTTSEVSFGGINADSFTAVSDTLINAVVGEGSNGQVFLRTIGGSASLGGFNLSFSQISVFSANNSAIANNQPEPIDLGTSVPGEVIEAQLIILNSGNSDLIISDFLSSSEDFVITAAPDTISPGSPAQFTVQFSSNALGDYDSEITIRNNSFNSPNFTFNVSAEIIGLNIINNDTDSIIISNEDINLGSTVINVNVDKIFSIENLSSKSSIEIENIVSDNPIFQVINAPSTIAPLSTEEFTVRLNANTVGEYSGIVTVTTSLNEFSFAVFGTVLAEASTEINVYNVVTPNGDGRHDYLQIENITEYTNNSVSIYNRLGNKVFDINNYNNSSNVFEGLSNNGEELLTGNYYYVIDKGNGDKRITGFLLIKR</sequence>
<dbReference type="InterPro" id="IPR026341">
    <property type="entry name" value="T9SS_type_B"/>
</dbReference>
<evidence type="ECO:0000313" key="8">
    <source>
        <dbReference type="EMBL" id="SMG52841.1"/>
    </source>
</evidence>
<feature type="domain" description="Fibronectin type-III" evidence="7">
    <location>
        <begin position="779"/>
        <end position="879"/>
    </location>
</feature>
<dbReference type="Pfam" id="PF13585">
    <property type="entry name" value="CHU_C"/>
    <property type="match status" value="1"/>
</dbReference>
<dbReference type="GO" id="GO:0005737">
    <property type="term" value="C:cytoplasm"/>
    <property type="evidence" value="ECO:0007669"/>
    <property type="project" value="UniProtKB-SubCell"/>
</dbReference>
<evidence type="ECO:0000256" key="6">
    <source>
        <dbReference type="SAM" id="SignalP"/>
    </source>
</evidence>
<dbReference type="SUPFAM" id="SSF49265">
    <property type="entry name" value="Fibronectin type III"/>
    <property type="match status" value="1"/>
</dbReference>
<dbReference type="Gene3D" id="2.60.40.10">
    <property type="entry name" value="Immunoglobulins"/>
    <property type="match status" value="5"/>
</dbReference>
<dbReference type="OrthoDB" id="1525027at2"/>
<dbReference type="InterPro" id="IPR011889">
    <property type="entry name" value="Liste_lipo_26"/>
</dbReference>
<dbReference type="InterPro" id="IPR036116">
    <property type="entry name" value="FN3_sf"/>
</dbReference>
<dbReference type="SUPFAM" id="SSF141571">
    <property type="entry name" value="Pentapeptide repeat-like"/>
    <property type="match status" value="1"/>
</dbReference>
<dbReference type="InterPro" id="IPR005046">
    <property type="entry name" value="DUF285"/>
</dbReference>